<keyword evidence="1" id="KW-0010">Activator</keyword>
<evidence type="ECO:0000313" key="5">
    <source>
        <dbReference type="Proteomes" id="UP001203852"/>
    </source>
</evidence>
<dbReference type="Proteomes" id="UP001203852">
    <property type="component" value="Unassembled WGS sequence"/>
</dbReference>
<evidence type="ECO:0000313" key="4">
    <source>
        <dbReference type="EMBL" id="KAI1609314.1"/>
    </source>
</evidence>
<dbReference type="InterPro" id="IPR035451">
    <property type="entry name" value="Ada-like_dom_sf"/>
</dbReference>
<evidence type="ECO:0000259" key="3">
    <source>
        <dbReference type="Pfam" id="PF02805"/>
    </source>
</evidence>
<feature type="compositionally biased region" description="Basic and acidic residues" evidence="2">
    <location>
        <begin position="176"/>
        <end position="185"/>
    </location>
</feature>
<dbReference type="Gene3D" id="3.40.10.10">
    <property type="entry name" value="DNA Methylphosphotriester Repair Domain"/>
    <property type="match status" value="1"/>
</dbReference>
<comment type="caution">
    <text evidence="4">The sequence shown here is derived from an EMBL/GenBank/DDBJ whole genome shotgun (WGS) entry which is preliminary data.</text>
</comment>
<dbReference type="GO" id="GO:0008168">
    <property type="term" value="F:methyltransferase activity"/>
    <property type="evidence" value="ECO:0007669"/>
    <property type="project" value="InterPro"/>
</dbReference>
<feature type="region of interest" description="Disordered" evidence="2">
    <location>
        <begin position="147"/>
        <end position="203"/>
    </location>
</feature>
<protein>
    <submittedName>
        <fullName evidence="4">Metal binding domain of Ada-domain-containing protein</fullName>
    </submittedName>
</protein>
<organism evidence="4 5">
    <name type="scientific">Exophiala viscosa</name>
    <dbReference type="NCBI Taxonomy" id="2486360"/>
    <lineage>
        <taxon>Eukaryota</taxon>
        <taxon>Fungi</taxon>
        <taxon>Dikarya</taxon>
        <taxon>Ascomycota</taxon>
        <taxon>Pezizomycotina</taxon>
        <taxon>Eurotiomycetes</taxon>
        <taxon>Chaetothyriomycetidae</taxon>
        <taxon>Chaetothyriales</taxon>
        <taxon>Herpotrichiellaceae</taxon>
        <taxon>Exophiala</taxon>
    </lineage>
</organism>
<dbReference type="Gene3D" id="1.10.10.60">
    <property type="entry name" value="Homeodomain-like"/>
    <property type="match status" value="1"/>
</dbReference>
<dbReference type="GO" id="GO:0008270">
    <property type="term" value="F:zinc ion binding"/>
    <property type="evidence" value="ECO:0007669"/>
    <property type="project" value="InterPro"/>
</dbReference>
<dbReference type="AlphaFoldDB" id="A0AAN6DMR9"/>
<dbReference type="GO" id="GO:0006355">
    <property type="term" value="P:regulation of DNA-templated transcription"/>
    <property type="evidence" value="ECO:0007669"/>
    <property type="project" value="InterPro"/>
</dbReference>
<accession>A0AAN6DMR9</accession>
<feature type="domain" description="Ada DNA repair metal-binding" evidence="3">
    <location>
        <begin position="11"/>
        <end position="74"/>
    </location>
</feature>
<reference evidence="4" key="1">
    <citation type="journal article" date="2022" name="bioRxiv">
        <title>Deciphering the potential niche of two novel black yeast fungi from a biological soil crust based on their genomes, phenotypes, and melanin regulation.</title>
        <authorList>
            <consortium name="DOE Joint Genome Institute"/>
            <person name="Carr E.C."/>
            <person name="Barton Q."/>
            <person name="Grambo S."/>
            <person name="Sullivan M."/>
            <person name="Renfro C.M."/>
            <person name="Kuo A."/>
            <person name="Pangilinan J."/>
            <person name="Lipzen A."/>
            <person name="Keymanesh K."/>
            <person name="Savage E."/>
            <person name="Barry K."/>
            <person name="Grigoriev I.V."/>
            <person name="Riekhof W.R."/>
            <person name="Harris S.S."/>
        </authorList>
    </citation>
    <scope>NUCLEOTIDE SEQUENCE</scope>
    <source>
        <strain evidence="4">JF 03-4F</strain>
    </source>
</reference>
<dbReference type="SUPFAM" id="SSF57884">
    <property type="entry name" value="Ada DNA repair protein, N-terminal domain (N-Ada 10)"/>
    <property type="match status" value="1"/>
</dbReference>
<evidence type="ECO:0000256" key="1">
    <source>
        <dbReference type="ARBA" id="ARBA00023159"/>
    </source>
</evidence>
<evidence type="ECO:0000256" key="2">
    <source>
        <dbReference type="SAM" id="MobiDB-lite"/>
    </source>
</evidence>
<gene>
    <name evidence="4" type="ORF">EDD36DRAFT_387391</name>
</gene>
<name>A0AAN6DMR9_9EURO</name>
<sequence>MSSQPFSTPEARWTAVRTRDSSAVGSFIYAVKTTGVYCQPDCKARLARRANVAFYEDIPQAEEAGFRACKRCKPNAPPDYDREPVLAKIREAVNHVREGAARGEKVTLKELSSRVGLSKWHLQRVFTKINRMSPRAMANSIINTMETEAAETSARNEAARDRRESSSHSSMASDRSYPDETEIHRLGLPSTLQDFPTQYDDPDVDSVLRDLFPELY</sequence>
<feature type="compositionally biased region" description="Basic and acidic residues" evidence="2">
    <location>
        <begin position="157"/>
        <end position="166"/>
    </location>
</feature>
<dbReference type="GO" id="GO:0003677">
    <property type="term" value="F:DNA binding"/>
    <property type="evidence" value="ECO:0007669"/>
    <property type="project" value="InterPro"/>
</dbReference>
<dbReference type="GO" id="GO:0006281">
    <property type="term" value="P:DNA repair"/>
    <property type="evidence" value="ECO:0007669"/>
    <property type="project" value="InterPro"/>
</dbReference>
<proteinExistence type="predicted"/>
<dbReference type="Pfam" id="PF02805">
    <property type="entry name" value="Ada_Zn_binding"/>
    <property type="match status" value="1"/>
</dbReference>
<dbReference type="InterPro" id="IPR004026">
    <property type="entry name" value="Ada_DNA_repair_Zn-bd"/>
</dbReference>
<dbReference type="EMBL" id="MU404360">
    <property type="protein sequence ID" value="KAI1609314.1"/>
    <property type="molecule type" value="Genomic_DNA"/>
</dbReference>
<keyword evidence="5" id="KW-1185">Reference proteome</keyword>